<proteinExistence type="predicted"/>
<dbReference type="Proteomes" id="UP000251960">
    <property type="component" value="Chromosome 1"/>
</dbReference>
<evidence type="ECO:0000256" key="1">
    <source>
        <dbReference type="SAM" id="MobiDB-lite"/>
    </source>
</evidence>
<accession>A0A317YEX1</accession>
<evidence type="ECO:0000313" key="2">
    <source>
        <dbReference type="EMBL" id="PWZ56646.1"/>
    </source>
</evidence>
<sequence>MRSRVCAAVPRAPLASPFPSSFNRSPARTARTHAEIAAQRRHPAPNRHPDPLYKSPHTPLPPCLAHFTSAHSPELRALVLQARWSFPVARPPAPEFVAGRARSPSVIVLHHRYAHPRPHPCST</sequence>
<feature type="region of interest" description="Disordered" evidence="1">
    <location>
        <begin position="17"/>
        <end position="56"/>
    </location>
</feature>
<name>A0A317YEX1_MAIZE</name>
<reference evidence="2" key="1">
    <citation type="journal article" date="2018" name="Nat. Genet.">
        <title>Extensive intraspecific gene order and gene structural variations between Mo17 and other maize genomes.</title>
        <authorList>
            <person name="Sun S."/>
            <person name="Zhou Y."/>
            <person name="Chen J."/>
            <person name="Shi J."/>
            <person name="Zhao H."/>
            <person name="Zhao H."/>
            <person name="Song W."/>
            <person name="Zhang M."/>
            <person name="Cui Y."/>
            <person name="Dong X."/>
            <person name="Liu H."/>
            <person name="Ma X."/>
            <person name="Jiao Y."/>
            <person name="Wang B."/>
            <person name="Wei X."/>
            <person name="Stein J.C."/>
            <person name="Glaubitz J.C."/>
            <person name="Lu F."/>
            <person name="Yu G."/>
            <person name="Liang C."/>
            <person name="Fengler K."/>
            <person name="Li B."/>
            <person name="Rafalski A."/>
            <person name="Schnable P.S."/>
            <person name="Ware D.H."/>
            <person name="Buckler E.S."/>
            <person name="Lai J."/>
        </authorList>
    </citation>
    <scope>NUCLEOTIDE SEQUENCE [LARGE SCALE GENOMIC DNA]</scope>
    <source>
        <tissue evidence="2">Seedling</tissue>
    </source>
</reference>
<gene>
    <name evidence="2" type="ORF">Zm00014a_003706</name>
</gene>
<protein>
    <submittedName>
        <fullName evidence="2">Uncharacterized protein</fullName>
    </submittedName>
</protein>
<dbReference type="EMBL" id="NCVQ01000001">
    <property type="protein sequence ID" value="PWZ56646.1"/>
    <property type="molecule type" value="Genomic_DNA"/>
</dbReference>
<comment type="caution">
    <text evidence="2">The sequence shown here is derived from an EMBL/GenBank/DDBJ whole genome shotgun (WGS) entry which is preliminary data.</text>
</comment>
<organism evidence="2">
    <name type="scientific">Zea mays</name>
    <name type="common">Maize</name>
    <dbReference type="NCBI Taxonomy" id="4577"/>
    <lineage>
        <taxon>Eukaryota</taxon>
        <taxon>Viridiplantae</taxon>
        <taxon>Streptophyta</taxon>
        <taxon>Embryophyta</taxon>
        <taxon>Tracheophyta</taxon>
        <taxon>Spermatophyta</taxon>
        <taxon>Magnoliopsida</taxon>
        <taxon>Liliopsida</taxon>
        <taxon>Poales</taxon>
        <taxon>Poaceae</taxon>
        <taxon>PACMAD clade</taxon>
        <taxon>Panicoideae</taxon>
        <taxon>Andropogonodae</taxon>
        <taxon>Andropogoneae</taxon>
        <taxon>Tripsacinae</taxon>
        <taxon>Zea</taxon>
    </lineage>
</organism>
<dbReference type="AlphaFoldDB" id="A0A317YEX1"/>